<gene>
    <name evidence="2" type="ORF">SAMN05216333_1207</name>
</gene>
<evidence type="ECO:0000313" key="2">
    <source>
        <dbReference type="EMBL" id="SEO81134.1"/>
    </source>
</evidence>
<dbReference type="AlphaFoldDB" id="A0A1H8SS06"/>
<evidence type="ECO:0000313" key="3">
    <source>
        <dbReference type="Proteomes" id="UP000198814"/>
    </source>
</evidence>
<dbReference type="RefSeq" id="WP_090320702.1">
    <property type="nucleotide sequence ID" value="NZ_FNOE01000021.1"/>
</dbReference>
<dbReference type="EMBL" id="FODO01000020">
    <property type="protein sequence ID" value="SEO81134.1"/>
    <property type="molecule type" value="Genomic_DNA"/>
</dbReference>
<dbReference type="Proteomes" id="UP000198814">
    <property type="component" value="Unassembled WGS sequence"/>
</dbReference>
<accession>A0A1H8SS06</accession>
<dbReference type="OrthoDB" id="8547701at2"/>
<organism evidence="2 3">
    <name type="scientific">Nitrosomonas oligotropha</name>
    <dbReference type="NCBI Taxonomy" id="42354"/>
    <lineage>
        <taxon>Bacteria</taxon>
        <taxon>Pseudomonadati</taxon>
        <taxon>Pseudomonadota</taxon>
        <taxon>Betaproteobacteria</taxon>
        <taxon>Nitrosomonadales</taxon>
        <taxon>Nitrosomonadaceae</taxon>
        <taxon>Nitrosomonas</taxon>
    </lineage>
</organism>
<protein>
    <submittedName>
        <fullName evidence="2">Uncharacterized protein</fullName>
    </submittedName>
</protein>
<evidence type="ECO:0000256" key="1">
    <source>
        <dbReference type="SAM" id="Coils"/>
    </source>
</evidence>
<name>A0A1H8SS06_9PROT</name>
<sequence length="99" mass="11617">MNEKTVKEQLQAELTNLQSLVDEVKLQMHLGAKEAQDNIRPYLEELELELSQAKRKWDQFENSSEGAWEDIQTGLRKSLKSMQQAFEKAKKHFPEQDKK</sequence>
<feature type="coiled-coil region" evidence="1">
    <location>
        <begin position="7"/>
        <end position="63"/>
    </location>
</feature>
<keyword evidence="1" id="KW-0175">Coiled coil</keyword>
<dbReference type="STRING" id="42354.SAMN05216333_1207"/>
<reference evidence="3" key="1">
    <citation type="submission" date="2016-10" db="EMBL/GenBank/DDBJ databases">
        <authorList>
            <person name="Varghese N."/>
            <person name="Submissions S."/>
        </authorList>
    </citation>
    <scope>NUCLEOTIDE SEQUENCE [LARGE SCALE GENOMIC DNA]</scope>
    <source>
        <strain evidence="3">Nm76</strain>
    </source>
</reference>
<proteinExistence type="predicted"/>
<keyword evidence="3" id="KW-1185">Reference proteome</keyword>